<dbReference type="InterPro" id="IPR036388">
    <property type="entry name" value="WH-like_DNA-bd_sf"/>
</dbReference>
<keyword evidence="6" id="KW-1185">Reference proteome</keyword>
<protein>
    <submittedName>
        <fullName evidence="5">Transcriptional regulator</fullName>
    </submittedName>
</protein>
<dbReference type="Gene3D" id="1.10.10.10">
    <property type="entry name" value="Winged helix-like DNA-binding domain superfamily/Winged helix DNA-binding domain"/>
    <property type="match status" value="1"/>
</dbReference>
<dbReference type="AlphaFoldDB" id="A0A3M2L9E9"/>
<evidence type="ECO:0000256" key="2">
    <source>
        <dbReference type="ARBA" id="ARBA00023125"/>
    </source>
</evidence>
<keyword evidence="3" id="KW-0804">Transcription</keyword>
<dbReference type="Proteomes" id="UP000279275">
    <property type="component" value="Unassembled WGS sequence"/>
</dbReference>
<dbReference type="PANTHER" id="PTHR33204">
    <property type="entry name" value="TRANSCRIPTIONAL REGULATOR, MARR FAMILY"/>
    <property type="match status" value="1"/>
</dbReference>
<comment type="caution">
    <text evidence="5">The sequence shown here is derived from an EMBL/GenBank/DDBJ whole genome shotgun (WGS) entry which is preliminary data.</text>
</comment>
<reference evidence="5 6" key="1">
    <citation type="submission" date="2018-10" db="EMBL/GenBank/DDBJ databases">
        <title>Isolation from cow dung.</title>
        <authorList>
            <person name="Ling L."/>
        </authorList>
    </citation>
    <scope>NUCLEOTIDE SEQUENCE [LARGE SCALE GENOMIC DNA]</scope>
    <source>
        <strain evidence="5 6">NEAU-LL90</strain>
    </source>
</reference>
<organism evidence="5 6">
    <name type="scientific">Nocardia stercoris</name>
    <dbReference type="NCBI Taxonomy" id="2483361"/>
    <lineage>
        <taxon>Bacteria</taxon>
        <taxon>Bacillati</taxon>
        <taxon>Actinomycetota</taxon>
        <taxon>Actinomycetes</taxon>
        <taxon>Mycobacteriales</taxon>
        <taxon>Nocardiaceae</taxon>
        <taxon>Nocardia</taxon>
    </lineage>
</organism>
<evidence type="ECO:0000256" key="1">
    <source>
        <dbReference type="ARBA" id="ARBA00023015"/>
    </source>
</evidence>
<dbReference type="PANTHER" id="PTHR33204:SF18">
    <property type="entry name" value="TRANSCRIPTIONAL REGULATORY PROTEIN"/>
    <property type="match status" value="1"/>
</dbReference>
<dbReference type="SUPFAM" id="SSF46785">
    <property type="entry name" value="Winged helix' DNA-binding domain"/>
    <property type="match status" value="1"/>
</dbReference>
<dbReference type="RefSeq" id="WP_122189149.1">
    <property type="nucleotide sequence ID" value="NZ_RFFH01000007.1"/>
</dbReference>
<evidence type="ECO:0000313" key="5">
    <source>
        <dbReference type="EMBL" id="RMI31198.1"/>
    </source>
</evidence>
<sequence length="122" mass="13708">MTTEPRAGERIDPACPMAAFPFQVGGKWTGMVVVSLLDGPQRFGDLRQVLGTVTAKVLTETLRDMTRDGLVTRLDHRTNPPHVEYELTELGRSLVPLIDSMREWSDRHLAELLAHRRRSTTG</sequence>
<evidence type="ECO:0000256" key="3">
    <source>
        <dbReference type="ARBA" id="ARBA00023163"/>
    </source>
</evidence>
<proteinExistence type="predicted"/>
<dbReference type="EMBL" id="RFFH01000007">
    <property type="protein sequence ID" value="RMI31198.1"/>
    <property type="molecule type" value="Genomic_DNA"/>
</dbReference>
<accession>A0A3M2L9E9</accession>
<name>A0A3M2L9E9_9NOCA</name>
<dbReference type="GO" id="GO:0003677">
    <property type="term" value="F:DNA binding"/>
    <property type="evidence" value="ECO:0007669"/>
    <property type="project" value="UniProtKB-KW"/>
</dbReference>
<dbReference type="Pfam" id="PF01638">
    <property type="entry name" value="HxlR"/>
    <property type="match status" value="1"/>
</dbReference>
<evidence type="ECO:0000259" key="4">
    <source>
        <dbReference type="PROSITE" id="PS51118"/>
    </source>
</evidence>
<feature type="domain" description="HTH hxlR-type" evidence="4">
    <location>
        <begin position="15"/>
        <end position="113"/>
    </location>
</feature>
<keyword evidence="2" id="KW-0238">DNA-binding</keyword>
<dbReference type="InterPro" id="IPR002577">
    <property type="entry name" value="HTH_HxlR"/>
</dbReference>
<evidence type="ECO:0000313" key="6">
    <source>
        <dbReference type="Proteomes" id="UP000279275"/>
    </source>
</evidence>
<dbReference type="PROSITE" id="PS51118">
    <property type="entry name" value="HTH_HXLR"/>
    <property type="match status" value="1"/>
</dbReference>
<dbReference type="InterPro" id="IPR036390">
    <property type="entry name" value="WH_DNA-bd_sf"/>
</dbReference>
<keyword evidence="1" id="KW-0805">Transcription regulation</keyword>
<dbReference type="OrthoDB" id="370168at2"/>
<gene>
    <name evidence="5" type="ORF">EBN03_17595</name>
</gene>